<accession>A0A1H0PTF1</accession>
<evidence type="ECO:0000313" key="2">
    <source>
        <dbReference type="EMBL" id="SDP07788.1"/>
    </source>
</evidence>
<evidence type="ECO:0000256" key="1">
    <source>
        <dbReference type="SAM" id="MobiDB-lite"/>
    </source>
</evidence>
<proteinExistence type="predicted"/>
<evidence type="ECO:0000313" key="3">
    <source>
        <dbReference type="Proteomes" id="UP000198549"/>
    </source>
</evidence>
<feature type="region of interest" description="Disordered" evidence="1">
    <location>
        <begin position="355"/>
        <end position="385"/>
    </location>
</feature>
<reference evidence="2 3" key="1">
    <citation type="submission" date="2016-10" db="EMBL/GenBank/DDBJ databases">
        <authorList>
            <person name="de Groot N.N."/>
        </authorList>
    </citation>
    <scope>NUCLEOTIDE SEQUENCE [LARGE SCALE GENOMIC DNA]</scope>
    <source>
        <strain evidence="2 3">BS3776</strain>
    </source>
</reference>
<name>A0A1H0PTF1_PSERE</name>
<dbReference type="RefSeq" id="WP_231977967.1">
    <property type="nucleotide sequence ID" value="NZ_LT629709.1"/>
</dbReference>
<sequence length="585" mass="66796">MSFFTDPYRYQKASKSNVNFAGVLQEKDYDLLVWFYGGVWKSPNKSHEPLVDVVFRRREADGVLGTVEVLPVALSFLGHLRIGSCWRGGRWVGAMELEVLPLTFVDFKDGEKWRLVQARDTVLMGNAVHGIPWREGTTWLVEIDFGRTKKLLIPCLEFFTRYYGRNSESARVIATYPWDTVLERFFYDFPMEPDDQRVCLKNWVSSVEAVFLWHLLYDPHTQKACRSIYSELEVQFGSAASSNKAQLKVGPWFEGSAMLTGAGKWLDDNTFLCLDLTGVSEPKGPPVKIERSSFATDGTLDGGWCREHRIKQLPEDQRVSLTDVEPPDVDSEKLRVPNPEIILLGERRRIIKSRRTHAGVRGRTIPSSTDHPLHAPGEGQGTDKGVGSVVFYTEHKWERQGDLKDIWEACGRMADKYPLITSVQWFTFKRGYQQIGPPELELLRPMEDTNVSPKVRNWAYLDVREKVLRGLLIIRIRADSRSFFLIESQRRPRFVSEKKSDDAKGHQGLLLEINASRTDTEQALREVCSSIRYVEGQVKNMRLEAGFPKTTFNHSPRARGDFLFEGVLIGKFAELNLTLQSEPVG</sequence>
<gene>
    <name evidence="2" type="ORF">SAMN04490202_2805</name>
</gene>
<dbReference type="AlphaFoldDB" id="A0A1H0PTF1"/>
<organism evidence="2 3">
    <name type="scientific">Pseudomonas reinekei</name>
    <dbReference type="NCBI Taxonomy" id="395598"/>
    <lineage>
        <taxon>Bacteria</taxon>
        <taxon>Pseudomonadati</taxon>
        <taxon>Pseudomonadota</taxon>
        <taxon>Gammaproteobacteria</taxon>
        <taxon>Pseudomonadales</taxon>
        <taxon>Pseudomonadaceae</taxon>
        <taxon>Pseudomonas</taxon>
    </lineage>
</organism>
<protein>
    <submittedName>
        <fullName evidence="2">Uncharacterized protein</fullName>
    </submittedName>
</protein>
<dbReference type="Proteomes" id="UP000198549">
    <property type="component" value="Chromosome I"/>
</dbReference>
<dbReference type="EMBL" id="LT629709">
    <property type="protein sequence ID" value="SDP07788.1"/>
    <property type="molecule type" value="Genomic_DNA"/>
</dbReference>